<proteinExistence type="predicted"/>
<dbReference type="Proteomes" id="UP000299011">
    <property type="component" value="Plasmid pHME322"/>
</dbReference>
<reference evidence="3" key="1">
    <citation type="journal article" date="2012" name="Appl. Environ. Microbiol.">
        <title>Identification of the haloarchaeal phasin (PhaP) that functions in polyhydroxyalkanoate accumulation and granule formation in Haloferax mediterranei.</title>
        <authorList>
            <person name="Cai S."/>
            <person name="Cai L."/>
            <person name="Liu H."/>
            <person name="Liu X."/>
            <person name="Han J."/>
            <person name="Zhou J."/>
            <person name="Xiang H."/>
        </authorList>
    </citation>
    <scope>NUCLEOTIDE SEQUENCE</scope>
    <source>
        <strain evidence="3">CGMCC 1.2087</strain>
    </source>
</reference>
<dbReference type="EMBL" id="CP039141">
    <property type="protein sequence ID" value="QCQ77234.1"/>
    <property type="molecule type" value="Genomic_DNA"/>
</dbReference>
<evidence type="ECO:0000313" key="3">
    <source>
        <dbReference type="EMBL" id="AFK21084.1"/>
    </source>
</evidence>
<keyword evidence="3" id="KW-0614">Plasmid</keyword>
<geneLocation type="plasmid" evidence="3 7">
    <name>pHM300</name>
</geneLocation>
<feature type="compositionally biased region" description="Polar residues" evidence="1">
    <location>
        <begin position="450"/>
        <end position="462"/>
    </location>
</feature>
<dbReference type="KEGG" id="hme:HFX_5252"/>
<dbReference type="PATRIC" id="fig|523841.21.peg.280"/>
<dbReference type="RefSeq" id="WP_004056485.1">
    <property type="nucleotide sequence ID" value="NC_017943.1"/>
</dbReference>
<evidence type="ECO:0000313" key="4">
    <source>
        <dbReference type="EMBL" id="AHZ24327.1"/>
    </source>
</evidence>
<feature type="compositionally biased region" description="Polar residues" evidence="1">
    <location>
        <begin position="1029"/>
        <end position="1042"/>
    </location>
</feature>
<feature type="region of interest" description="Disordered" evidence="1">
    <location>
        <begin position="1029"/>
        <end position="1049"/>
    </location>
</feature>
<organism evidence="3 7">
    <name type="scientific">Haloferax mediterranei (strain ATCC 33500 / DSM 1411 / JCM 8866 / NBRC 14739 / NCIMB 2177 / R-4)</name>
    <name type="common">Halobacterium mediterranei</name>
    <dbReference type="NCBI Taxonomy" id="523841"/>
    <lineage>
        <taxon>Archaea</taxon>
        <taxon>Methanobacteriati</taxon>
        <taxon>Methanobacteriota</taxon>
        <taxon>Stenosarchaea group</taxon>
        <taxon>Halobacteria</taxon>
        <taxon>Halobacteriales</taxon>
        <taxon>Haloferacaceae</taxon>
        <taxon>Haloferax</taxon>
    </lineage>
</organism>
<dbReference type="Proteomes" id="UP000011603">
    <property type="component" value="Unassembled WGS sequence"/>
</dbReference>
<dbReference type="AlphaFoldDB" id="I3RA24"/>
<dbReference type="Proteomes" id="UP000006469">
    <property type="component" value="Plasmid pHM300"/>
</dbReference>
<dbReference type="Proteomes" id="UP000027075">
    <property type="component" value="Plasmid HMPLAS2"/>
</dbReference>
<feature type="domain" description="Baseplate protein J-like barrel" evidence="2">
    <location>
        <begin position="960"/>
        <end position="1047"/>
    </location>
</feature>
<accession>I3RA24</accession>
<evidence type="ECO:0000313" key="9">
    <source>
        <dbReference type="Proteomes" id="UP000027075"/>
    </source>
</evidence>
<geneLocation type="plasmid" evidence="6 10">
    <name>pHME322</name>
</geneLocation>
<evidence type="ECO:0000259" key="2">
    <source>
        <dbReference type="Pfam" id="PF04865"/>
    </source>
</evidence>
<dbReference type="EMBL" id="CP001870">
    <property type="protein sequence ID" value="AFK21084.1"/>
    <property type="molecule type" value="Genomic_DNA"/>
</dbReference>
<reference evidence="3" key="5">
    <citation type="submission" date="2014-05" db="EMBL/GenBank/DDBJ databases">
        <authorList>
            <person name="Wang L."/>
            <person name="Yang H."/>
            <person name="Xiang H."/>
        </authorList>
    </citation>
    <scope>NUCLEOTIDE SEQUENCE</scope>
    <source>
        <strain evidence="3">CGMCC 1.2087</strain>
        <plasmid evidence="3">pHM300</plasmid>
    </source>
</reference>
<evidence type="ECO:0000313" key="6">
    <source>
        <dbReference type="EMBL" id="QCQ77234.1"/>
    </source>
</evidence>
<evidence type="ECO:0000313" key="8">
    <source>
        <dbReference type="Proteomes" id="UP000011603"/>
    </source>
</evidence>
<reference evidence="6 10" key="6">
    <citation type="submission" date="2019-04" db="EMBL/GenBank/DDBJ databases">
        <title>Methylomes of two halophilic Archaea, Haloarcula marismortui and Haloferax mediterranei.</title>
        <authorList>
            <person name="DasSarma S."/>
            <person name="DasSarma P."/>
            <person name="DasSarma S."/>
            <person name="Fomenkov A."/>
            <person name="Vincze T."/>
            <person name="Anton B.P."/>
            <person name="Roberts R.J."/>
        </authorList>
    </citation>
    <scope>NUCLEOTIDE SEQUENCE [LARGE SCALE GENOMIC DNA]</scope>
    <source>
        <strain evidence="6">ATCC 33500</strain>
        <strain evidence="10">ATCC 33500 / DSM 1411 / JCM 8866 / NBRC 14739 / NCIMB 2177 / R-4</strain>
        <plasmid evidence="6 10">pHME322</plasmid>
    </source>
</reference>
<sequence>MMFESVERRLVSLELPSADKKALGNIPAQVRSFHHGERTADLGTLGDNSGRIVLWPDQNELNGASRVEWSISSGISAPEVSCSVPTTGTGSGGDGCSGGAAGNNGGIYVYAGQPGEFYVQLFEVTGSGRNRQRGEELGWHLLSVPQFVHVTTDQTFRDRVDALTSRLSGSGNTDDKREAVLEKIQRVAAHVLRPANVRLVWGDLGDSLPVQFDKNASGTRNGLVTGVPVSSGLPGCASDHLITVTLEGTGSNVTVNEYSQVLSDGSPTGNVAVADGLAPVGSNATAATVRNHLTGLTDAETQIERATRWLGIAVARSVLTELGIEENEPVDSYDDAVERALYERALLEGDIMNSSPQNPLRDLLGIQTGGGSTTDLVEAYRAEFDVTVDQSGLLDVLEQTTPFDVLVGIVGTNPNDPTAQDGTLDQVEDEIPLGPPYGGWHLRAGDNDAGSGTATYEGSQRTNPDELPSSDEPGYVRLLQDDLRLLGIELAPAPGESGSGEMGDPSKGDVDDSAALFTEWALREFQIALSYPQAAVHVFKNEDVYGENLEAIPNPTRVTSTESDGSFNMEPAKRVVTGVLDSLTGDRLRRWRFRRARYPIVVEARDSGTGAGTGSYPNIATADYDNDGTDEALDNVWRATQVESVTPRVFVRDLSEHADVTPDEEVSAGLRLHTLGDQGVRSGSPTGPHMSGSNHGQVPVVPSNFHSTAEEISDLGSDELAAFKAVAAATYQESTGYFDVVNCYDNQVLSQPLCHYVFGLGTNAEKVGEWPGFLSYLHDQDEDLYMRYYGSRGVWPSRLYGKPKDGSNVSEYTWRNSGKHIGAAYLLHRKTPGSDQIDGDLAIRGRTGKNDTTVSKKDRRAYAQWFRTWHWMYRVVASIRGDETMRRRIYEFAVRRAADLDDVEGLPESEFGVAMALRLHIYRPGTGLDMLRAAAGESNETDRIEAMLDVPPYATATGSVEFTVNNDSVTVPAGTTVRTAPDSDGNQFDFETTAQAAPAAGSTTVTANIEAVNPGDEYNVGAGQISQLPTSPAGVQSVTNPNATTGGAGTTLRDEAEQAVEWPGGAVPGIGTSELSDLGSQQSHGFDVDGDGSTDVTLTSRLSTATGFPTGSDLETIAAALPQRENTFSSEPADRPWEWVED</sequence>
<evidence type="ECO:0000313" key="5">
    <source>
        <dbReference type="EMBL" id="EMA05413.1"/>
    </source>
</evidence>
<dbReference type="InterPro" id="IPR006949">
    <property type="entry name" value="Barrel_Baseplate_J-like"/>
</dbReference>
<dbReference type="GeneID" id="40158376"/>
<reference evidence="4 9" key="4">
    <citation type="submission" date="2014-04" db="EMBL/GenBank/DDBJ databases">
        <title>Transcriptional profiles of Haloferax mediterranei on the basis of nitrogen availability.</title>
        <authorList>
            <person name="Bautista V."/>
        </authorList>
    </citation>
    <scope>NUCLEOTIDE SEQUENCE [LARGE SCALE GENOMIC DNA]</scope>
    <source>
        <strain evidence="4">ATCC 33500</strain>
        <strain evidence="9">ATCC 33500 / DSM 1411 / JCM 8866 / NBRC 14739 / NCIMB 2177 / R-4</strain>
        <plasmid evidence="4">HMPLAS2</plasmid>
        <plasmid evidence="9">Plasmid HMPLAS2</plasmid>
    </source>
</reference>
<dbReference type="EMBL" id="AOLO01000001">
    <property type="protein sequence ID" value="EMA05413.1"/>
    <property type="molecule type" value="Genomic_DNA"/>
</dbReference>
<keyword evidence="8" id="KW-1185">Reference proteome</keyword>
<reference evidence="5 8" key="3">
    <citation type="journal article" date="2014" name="PLoS Genet.">
        <title>Phylogenetically driven sequencing of extremely halophilic archaea reveals strategies for static and dynamic osmo-response.</title>
        <authorList>
            <person name="Becker E.A."/>
            <person name="Seitzer P.M."/>
            <person name="Tritt A."/>
            <person name="Larsen D."/>
            <person name="Krusor M."/>
            <person name="Yao A.I."/>
            <person name="Wu D."/>
            <person name="Madern D."/>
            <person name="Eisen J.A."/>
            <person name="Darling A.E."/>
            <person name="Facciotti M.T."/>
        </authorList>
    </citation>
    <scope>NUCLEOTIDE SEQUENCE [LARGE SCALE GENOMIC DNA]</scope>
    <source>
        <strain evidence="5">ATCC 33500</strain>
        <strain evidence="8">ATCC 33500 / DSM 1411 / JCM 8866 / NBRC 14739 / NCIMB 2177 / R-4</strain>
    </source>
</reference>
<evidence type="ECO:0000256" key="1">
    <source>
        <dbReference type="SAM" id="MobiDB-lite"/>
    </source>
</evidence>
<geneLocation type="plasmid" evidence="4 9">
    <name>HMPLAS2</name>
</geneLocation>
<name>I3RA24_HALMT</name>
<reference evidence="3 7" key="2">
    <citation type="journal article" date="2012" name="J. Bacteriol.">
        <title>Complete genome sequence of the metabolically versatile halophilic archaeon Haloferax mediterranei, a poly(3-hydroxybutyrate-co-3-hydroxyvalerate) producer.</title>
        <authorList>
            <person name="Han J."/>
            <person name="Zhang F."/>
            <person name="Hou J."/>
            <person name="Liu X."/>
            <person name="Li M."/>
            <person name="Liu H."/>
            <person name="Cai L."/>
            <person name="Zhang B."/>
            <person name="Chen Y."/>
            <person name="Zhou J."/>
            <person name="Hu S."/>
            <person name="Xiang H."/>
        </authorList>
    </citation>
    <scope>NUCLEOTIDE SEQUENCE [LARGE SCALE GENOMIC DNA]</scope>
    <source>
        <strain evidence="7">ATCC 33500 / DSM 1411 / JCM 8866 / NBRC 14739 / NCIMB 2177 / R-4</strain>
        <strain evidence="3">CGMCC 1.2087</strain>
        <plasmid evidence="7">pHM300</plasmid>
    </source>
</reference>
<feature type="region of interest" description="Disordered" evidence="1">
    <location>
        <begin position="442"/>
        <end position="472"/>
    </location>
</feature>
<dbReference type="Pfam" id="PF04865">
    <property type="entry name" value="Baseplate_J"/>
    <property type="match status" value="1"/>
</dbReference>
<gene>
    <name evidence="3" type="ordered locus">HFX_5252</name>
    <name evidence="4" type="ORF">BM92_19200</name>
    <name evidence="5" type="ORF">C439_01400</name>
    <name evidence="6" type="ORF">E6P09_18125</name>
</gene>
<evidence type="ECO:0000313" key="10">
    <source>
        <dbReference type="Proteomes" id="UP000299011"/>
    </source>
</evidence>
<dbReference type="EMBL" id="CP007553">
    <property type="protein sequence ID" value="AHZ24327.1"/>
    <property type="molecule type" value="Genomic_DNA"/>
</dbReference>
<evidence type="ECO:0000313" key="7">
    <source>
        <dbReference type="Proteomes" id="UP000006469"/>
    </source>
</evidence>
<protein>
    <recommendedName>
        <fullName evidence="2">Baseplate protein J-like barrel domain-containing protein</fullName>
    </recommendedName>
</protein>
<dbReference type="HOGENOM" id="CLU_277519_0_0_2"/>